<evidence type="ECO:0000313" key="3">
    <source>
        <dbReference type="EMBL" id="TCC62016.1"/>
    </source>
</evidence>
<feature type="domain" description="Amidohydrolase-related" evidence="2">
    <location>
        <begin position="3"/>
        <end position="325"/>
    </location>
</feature>
<keyword evidence="3" id="KW-0378">Hydrolase</keyword>
<proteinExistence type="predicted"/>
<dbReference type="GO" id="GO:0016831">
    <property type="term" value="F:carboxy-lyase activity"/>
    <property type="evidence" value="ECO:0007669"/>
    <property type="project" value="InterPro"/>
</dbReference>
<dbReference type="Proteomes" id="UP000291144">
    <property type="component" value="Unassembled WGS sequence"/>
</dbReference>
<comment type="caution">
    <text evidence="3">The sequence shown here is derived from an EMBL/GenBank/DDBJ whole genome shotgun (WGS) entry which is preliminary data.</text>
</comment>
<dbReference type="GO" id="GO:0005737">
    <property type="term" value="C:cytoplasm"/>
    <property type="evidence" value="ECO:0007669"/>
    <property type="project" value="TreeGrafter"/>
</dbReference>
<sequence length="337" mass="36562">MIIDIHGHYTTAPAALNAYRGRQMALQNKPVRGSLSITDDQLRASLAGHLEQMGARGIDAVFFSPRASAMGHDVGDETISRHWTEINNDLIARVAGLYPAQFVPVAQLPQSPGAALDGSIRELRRTVEELGFVGCLINPDVSGGLQPFTPSLGDRWWYPLWEAMVELDVPGMIHASSTRNPAMHLNGSHYIAQHYAAVVELCSSSVFTDFPALRLIVPHGGGGVPFHFNRSRALHVAESLPPFEEAVRNLYFDTAVYDADSLAMLIRKIGPDNVLFGSEMFGTAKTRDAATGRFFDDILGDLDGLGLDQSDLTKILSGNALRLFPRAAAHLGAAHVQ</sequence>
<dbReference type="Pfam" id="PF04909">
    <property type="entry name" value="Amidohydro_2"/>
    <property type="match status" value="1"/>
</dbReference>
<dbReference type="RefSeq" id="WP_131355507.1">
    <property type="nucleotide sequence ID" value="NZ_SJKB01000004.1"/>
</dbReference>
<dbReference type="InterPro" id="IPR006680">
    <property type="entry name" value="Amidohydro-rel"/>
</dbReference>
<accession>A0A4R0KSE8</accession>
<evidence type="ECO:0000256" key="1">
    <source>
        <dbReference type="ARBA" id="ARBA00023239"/>
    </source>
</evidence>
<evidence type="ECO:0000259" key="2">
    <source>
        <dbReference type="Pfam" id="PF04909"/>
    </source>
</evidence>
<gene>
    <name evidence="3" type="ORF">E0H73_14940</name>
</gene>
<name>A0A4R0KSE8_9ACTN</name>
<organism evidence="3 4">
    <name type="scientific">Kribbella pittospori</name>
    <dbReference type="NCBI Taxonomy" id="722689"/>
    <lineage>
        <taxon>Bacteria</taxon>
        <taxon>Bacillati</taxon>
        <taxon>Actinomycetota</taxon>
        <taxon>Actinomycetes</taxon>
        <taxon>Propionibacteriales</taxon>
        <taxon>Kribbellaceae</taxon>
        <taxon>Kribbella</taxon>
    </lineage>
</organism>
<dbReference type="InterPro" id="IPR032465">
    <property type="entry name" value="ACMSD"/>
</dbReference>
<reference evidence="3 4" key="1">
    <citation type="submission" date="2019-02" db="EMBL/GenBank/DDBJ databases">
        <title>Kribbella capetownensis sp. nov. and Kribbella speibonae sp. nov., isolated from soil.</title>
        <authorList>
            <person name="Curtis S.M."/>
            <person name="Norton I."/>
            <person name="Everest G.J."/>
            <person name="Meyers P.R."/>
        </authorList>
    </citation>
    <scope>NUCLEOTIDE SEQUENCE [LARGE SCALE GENOMIC DNA]</scope>
    <source>
        <strain evidence="3 4">NRRL B-24813</strain>
    </source>
</reference>
<dbReference type="OrthoDB" id="8673173at2"/>
<dbReference type="SUPFAM" id="SSF51556">
    <property type="entry name" value="Metallo-dependent hydrolases"/>
    <property type="match status" value="1"/>
</dbReference>
<dbReference type="PANTHER" id="PTHR21240">
    <property type="entry name" value="2-AMINO-3-CARBOXYLMUCONATE-6-SEMIALDEHYDE DECARBOXYLASE"/>
    <property type="match status" value="1"/>
</dbReference>
<dbReference type="PANTHER" id="PTHR21240:SF28">
    <property type="entry name" value="ISO-OROTATE DECARBOXYLASE (EUROFUNG)"/>
    <property type="match status" value="1"/>
</dbReference>
<dbReference type="EMBL" id="SJKB01000004">
    <property type="protein sequence ID" value="TCC62016.1"/>
    <property type="molecule type" value="Genomic_DNA"/>
</dbReference>
<dbReference type="Gene3D" id="3.20.20.140">
    <property type="entry name" value="Metal-dependent hydrolases"/>
    <property type="match status" value="1"/>
</dbReference>
<protein>
    <submittedName>
        <fullName evidence="3">Amidohydrolase</fullName>
    </submittedName>
</protein>
<dbReference type="GO" id="GO:0016787">
    <property type="term" value="F:hydrolase activity"/>
    <property type="evidence" value="ECO:0007669"/>
    <property type="project" value="UniProtKB-KW"/>
</dbReference>
<evidence type="ECO:0000313" key="4">
    <source>
        <dbReference type="Proteomes" id="UP000291144"/>
    </source>
</evidence>
<keyword evidence="4" id="KW-1185">Reference proteome</keyword>
<dbReference type="InterPro" id="IPR032466">
    <property type="entry name" value="Metal_Hydrolase"/>
</dbReference>
<keyword evidence="1" id="KW-0456">Lyase</keyword>
<dbReference type="AlphaFoldDB" id="A0A4R0KSE8"/>
<dbReference type="GO" id="GO:0019748">
    <property type="term" value="P:secondary metabolic process"/>
    <property type="evidence" value="ECO:0007669"/>
    <property type="project" value="TreeGrafter"/>
</dbReference>